<organism evidence="2 3">
    <name type="scientific">Desulfovibrio piger ATCC 29098</name>
    <dbReference type="NCBI Taxonomy" id="411464"/>
    <lineage>
        <taxon>Bacteria</taxon>
        <taxon>Pseudomonadati</taxon>
        <taxon>Thermodesulfobacteriota</taxon>
        <taxon>Desulfovibrionia</taxon>
        <taxon>Desulfovibrionales</taxon>
        <taxon>Desulfovibrionaceae</taxon>
        <taxon>Desulfovibrio</taxon>
    </lineage>
</organism>
<feature type="domain" description="DUF4145" evidence="1">
    <location>
        <begin position="12"/>
        <end position="82"/>
    </location>
</feature>
<dbReference type="InterPro" id="IPR025285">
    <property type="entry name" value="DUF4145"/>
</dbReference>
<reference evidence="2 3" key="2">
    <citation type="submission" date="2008-10" db="EMBL/GenBank/DDBJ databases">
        <authorList>
            <person name="Fulton L."/>
            <person name="Clifton S."/>
            <person name="Fulton B."/>
            <person name="Xu J."/>
            <person name="Minx P."/>
            <person name="Pepin K.H."/>
            <person name="Johnson M."/>
            <person name="Bhonagiri V."/>
            <person name="Nash W.E."/>
            <person name="Mardis E.R."/>
            <person name="Wilson R.K."/>
        </authorList>
    </citation>
    <scope>NUCLEOTIDE SEQUENCE [LARGE SCALE GENOMIC DNA]</scope>
    <source>
        <strain evidence="2 3">ATCC 29098</strain>
    </source>
</reference>
<dbReference type="HOGENOM" id="CLU_2245612_0_0_7"/>
<proteinExistence type="predicted"/>
<dbReference type="Proteomes" id="UP000003676">
    <property type="component" value="Unassembled WGS sequence"/>
</dbReference>
<dbReference type="eggNOG" id="ENOG5032T9F">
    <property type="taxonomic scope" value="Bacteria"/>
</dbReference>
<gene>
    <name evidence="2" type="ORF">DESPIG_01668</name>
</gene>
<evidence type="ECO:0000313" key="2">
    <source>
        <dbReference type="EMBL" id="EEB33436.1"/>
    </source>
</evidence>
<comment type="caution">
    <text evidence="2">The sequence shown here is derived from an EMBL/GenBank/DDBJ whole genome shotgun (WGS) entry which is preliminary data.</text>
</comment>
<dbReference type="EMBL" id="ABXU01000047">
    <property type="protein sequence ID" value="EEB33436.1"/>
    <property type="molecule type" value="Genomic_DNA"/>
</dbReference>
<dbReference type="AlphaFoldDB" id="B6WUB0"/>
<name>B6WUB0_9BACT</name>
<accession>B6WUB0</accession>
<reference evidence="2 3" key="1">
    <citation type="submission" date="2008-10" db="EMBL/GenBank/DDBJ databases">
        <title>Draft genome sequence of Desulvovibrio piger (ATCC 29098).</title>
        <authorList>
            <person name="Sudarsanam P."/>
            <person name="Ley R."/>
            <person name="Guruge J."/>
            <person name="Turnbaugh P.J."/>
            <person name="Mahowald M."/>
            <person name="Liep D."/>
            <person name="Gordon J."/>
        </authorList>
    </citation>
    <scope>NUCLEOTIDE SEQUENCE [LARGE SCALE GENOMIC DNA]</scope>
    <source>
        <strain evidence="2 3">ATCC 29098</strain>
    </source>
</reference>
<evidence type="ECO:0000259" key="1">
    <source>
        <dbReference type="Pfam" id="PF13643"/>
    </source>
</evidence>
<dbReference type="Pfam" id="PF13643">
    <property type="entry name" value="DUF4145"/>
    <property type="match status" value="1"/>
</dbReference>
<evidence type="ECO:0000313" key="3">
    <source>
        <dbReference type="Proteomes" id="UP000003676"/>
    </source>
</evidence>
<sequence>MLDEKKQPYFIIFGCRSVLEAAVRQLGGEGKSLYDRIDNLYKKGVITASLKEWASIIRRAGNEAAHDMEGSPDEAGELVAFTRIFLQFTFELPDIISRTRVARG</sequence>
<protein>
    <recommendedName>
        <fullName evidence="1">DUF4145 domain-containing protein</fullName>
    </recommendedName>
</protein>